<gene>
    <name evidence="2" type="ORF">NPIL_496441</name>
</gene>
<feature type="signal peptide" evidence="1">
    <location>
        <begin position="1"/>
        <end position="15"/>
    </location>
</feature>
<organism evidence="2 3">
    <name type="scientific">Nephila pilipes</name>
    <name type="common">Giant wood spider</name>
    <name type="synonym">Nephila maculata</name>
    <dbReference type="NCBI Taxonomy" id="299642"/>
    <lineage>
        <taxon>Eukaryota</taxon>
        <taxon>Metazoa</taxon>
        <taxon>Ecdysozoa</taxon>
        <taxon>Arthropoda</taxon>
        <taxon>Chelicerata</taxon>
        <taxon>Arachnida</taxon>
        <taxon>Araneae</taxon>
        <taxon>Araneomorphae</taxon>
        <taxon>Entelegynae</taxon>
        <taxon>Araneoidea</taxon>
        <taxon>Nephilidae</taxon>
        <taxon>Nephila</taxon>
    </lineage>
</organism>
<evidence type="ECO:0000256" key="1">
    <source>
        <dbReference type="SAM" id="SignalP"/>
    </source>
</evidence>
<proteinExistence type="predicted"/>
<reference evidence="2" key="1">
    <citation type="submission" date="2020-08" db="EMBL/GenBank/DDBJ databases">
        <title>Multicomponent nature underlies the extraordinary mechanical properties of spider dragline silk.</title>
        <authorList>
            <person name="Kono N."/>
            <person name="Nakamura H."/>
            <person name="Mori M."/>
            <person name="Yoshida Y."/>
            <person name="Ohtoshi R."/>
            <person name="Malay A.D."/>
            <person name="Moran D.A.P."/>
            <person name="Tomita M."/>
            <person name="Numata K."/>
            <person name="Arakawa K."/>
        </authorList>
    </citation>
    <scope>NUCLEOTIDE SEQUENCE</scope>
</reference>
<comment type="caution">
    <text evidence="2">The sequence shown here is derived from an EMBL/GenBank/DDBJ whole genome shotgun (WGS) entry which is preliminary data.</text>
</comment>
<keyword evidence="3" id="KW-1185">Reference proteome</keyword>
<feature type="chain" id="PRO_5036457848" evidence="1">
    <location>
        <begin position="16"/>
        <end position="75"/>
    </location>
</feature>
<evidence type="ECO:0000313" key="2">
    <source>
        <dbReference type="EMBL" id="GFT99004.1"/>
    </source>
</evidence>
<dbReference type="EMBL" id="BMAW01075890">
    <property type="protein sequence ID" value="GFT99004.1"/>
    <property type="molecule type" value="Genomic_DNA"/>
</dbReference>
<sequence length="75" mass="8312">MISLLPICIGILIKAACLLRDKRNEPMDKYHLRTCGALYGKIIEILGGERTYGTITSGYLKNPSHWGENTLFSAA</sequence>
<keyword evidence="1" id="KW-0732">Signal</keyword>
<dbReference type="OrthoDB" id="6429785at2759"/>
<accession>A0A8X6Q702</accession>
<evidence type="ECO:0000313" key="3">
    <source>
        <dbReference type="Proteomes" id="UP000887013"/>
    </source>
</evidence>
<name>A0A8X6Q702_NEPPI</name>
<dbReference type="AlphaFoldDB" id="A0A8X6Q702"/>
<protein>
    <submittedName>
        <fullName evidence="2">Uncharacterized protein</fullName>
    </submittedName>
</protein>
<dbReference type="Proteomes" id="UP000887013">
    <property type="component" value="Unassembled WGS sequence"/>
</dbReference>